<sequence>MEWTPREKSKLCNLFPQLKHVFSMNQSKSFISKWQYKMF</sequence>
<dbReference type="HOGENOM" id="CLU_3307832_0_0_4"/>
<keyword evidence="2" id="KW-1185">Reference proteome</keyword>
<gene>
    <name evidence="1" type="ORF">LT85_1765</name>
</gene>
<proteinExistence type="predicted"/>
<name>A0A0A1F874_9BURK</name>
<dbReference type="Proteomes" id="UP000030302">
    <property type="component" value="Chromosome"/>
</dbReference>
<dbReference type="EMBL" id="CP009962">
    <property type="protein sequence ID" value="AIY40923.1"/>
    <property type="molecule type" value="Genomic_DNA"/>
</dbReference>
<evidence type="ECO:0000313" key="2">
    <source>
        <dbReference type="Proteomes" id="UP000030302"/>
    </source>
</evidence>
<protein>
    <submittedName>
        <fullName evidence="1">Uncharacterized protein</fullName>
    </submittedName>
</protein>
<dbReference type="KEGG" id="care:LT85_1765"/>
<evidence type="ECO:0000313" key="1">
    <source>
        <dbReference type="EMBL" id="AIY40923.1"/>
    </source>
</evidence>
<dbReference type="AlphaFoldDB" id="A0A0A1F874"/>
<reference evidence="2" key="1">
    <citation type="journal article" date="2014" name="Soil Biol. Biochem.">
        <title>Structure and function of bacterial communities in ageing soils: Insights from the Mendocino ecological staircase.</title>
        <authorList>
            <person name="Uroz S."/>
            <person name="Tech J.J."/>
            <person name="Sawaya N.A."/>
            <person name="Frey-Klett P."/>
            <person name="Leveau J.H.J."/>
        </authorList>
    </citation>
    <scope>NUCLEOTIDE SEQUENCE [LARGE SCALE GENOMIC DNA]</scope>
    <source>
        <strain evidence="2">Cal35</strain>
    </source>
</reference>
<accession>A0A0A1F874</accession>
<organism evidence="1 2">
    <name type="scientific">Collimonas arenae</name>
    <dbReference type="NCBI Taxonomy" id="279058"/>
    <lineage>
        <taxon>Bacteria</taxon>
        <taxon>Pseudomonadati</taxon>
        <taxon>Pseudomonadota</taxon>
        <taxon>Betaproteobacteria</taxon>
        <taxon>Burkholderiales</taxon>
        <taxon>Oxalobacteraceae</taxon>
        <taxon>Collimonas</taxon>
    </lineage>
</organism>
<dbReference type="STRING" id="279058.LT85_1765"/>